<protein>
    <submittedName>
        <fullName evidence="1">Uncharacterized protein</fullName>
    </submittedName>
</protein>
<proteinExistence type="predicted"/>
<keyword evidence="2" id="KW-1185">Reference proteome</keyword>
<sequence length="241" mass="26667">MQTLVGTWVLMLGVFCGQNEATLLPILAAIKGTLLNANRGDTQGIRSFMNDGFHGQTETRLFQASFSDDSDSGVGAQILRQEAPLIHEIEMRISEGLEAERNLTSLREEIRRELAEAESSGGLGDGQRAQMENRIWQLDKRLGQLRQKNLEVERRFLDVIGGIRSGTIRNRWQAHNMLGGIAQFYTNVVMSYVNTSVSLAMGIVNFWTGLFGKITGMVGGSSMRLFKMPRVEAGRSFVAGP</sequence>
<evidence type="ECO:0000313" key="2">
    <source>
        <dbReference type="Proteomes" id="UP000821865"/>
    </source>
</evidence>
<evidence type="ECO:0000313" key="1">
    <source>
        <dbReference type="EMBL" id="KAH7973940.1"/>
    </source>
</evidence>
<organism evidence="1 2">
    <name type="scientific">Dermacentor silvarum</name>
    <name type="common">Tick</name>
    <dbReference type="NCBI Taxonomy" id="543639"/>
    <lineage>
        <taxon>Eukaryota</taxon>
        <taxon>Metazoa</taxon>
        <taxon>Ecdysozoa</taxon>
        <taxon>Arthropoda</taxon>
        <taxon>Chelicerata</taxon>
        <taxon>Arachnida</taxon>
        <taxon>Acari</taxon>
        <taxon>Parasitiformes</taxon>
        <taxon>Ixodida</taxon>
        <taxon>Ixodoidea</taxon>
        <taxon>Ixodidae</taxon>
        <taxon>Rhipicephalinae</taxon>
        <taxon>Dermacentor</taxon>
    </lineage>
</organism>
<gene>
    <name evidence="1" type="ORF">HPB49_007520</name>
</gene>
<name>A0ACB8DNA8_DERSI</name>
<reference evidence="1" key="1">
    <citation type="submission" date="2020-05" db="EMBL/GenBank/DDBJ databases">
        <title>Large-scale comparative analyses of tick genomes elucidate their genetic diversity and vector capacities.</title>
        <authorList>
            <person name="Jia N."/>
            <person name="Wang J."/>
            <person name="Shi W."/>
            <person name="Du L."/>
            <person name="Sun Y."/>
            <person name="Zhan W."/>
            <person name="Jiang J."/>
            <person name="Wang Q."/>
            <person name="Zhang B."/>
            <person name="Ji P."/>
            <person name="Sakyi L.B."/>
            <person name="Cui X."/>
            <person name="Yuan T."/>
            <person name="Jiang B."/>
            <person name="Yang W."/>
            <person name="Lam T.T.-Y."/>
            <person name="Chang Q."/>
            <person name="Ding S."/>
            <person name="Wang X."/>
            <person name="Zhu J."/>
            <person name="Ruan X."/>
            <person name="Zhao L."/>
            <person name="Wei J."/>
            <person name="Que T."/>
            <person name="Du C."/>
            <person name="Cheng J."/>
            <person name="Dai P."/>
            <person name="Han X."/>
            <person name="Huang E."/>
            <person name="Gao Y."/>
            <person name="Liu J."/>
            <person name="Shao H."/>
            <person name="Ye R."/>
            <person name="Li L."/>
            <person name="Wei W."/>
            <person name="Wang X."/>
            <person name="Wang C."/>
            <person name="Yang T."/>
            <person name="Huo Q."/>
            <person name="Li W."/>
            <person name="Guo W."/>
            <person name="Chen H."/>
            <person name="Zhou L."/>
            <person name="Ni X."/>
            <person name="Tian J."/>
            <person name="Zhou Y."/>
            <person name="Sheng Y."/>
            <person name="Liu T."/>
            <person name="Pan Y."/>
            <person name="Xia L."/>
            <person name="Li J."/>
            <person name="Zhao F."/>
            <person name="Cao W."/>
        </authorList>
    </citation>
    <scope>NUCLEOTIDE SEQUENCE</scope>
    <source>
        <strain evidence="1">Dsil-2018</strain>
    </source>
</reference>
<dbReference type="EMBL" id="CM023479">
    <property type="protein sequence ID" value="KAH7973940.1"/>
    <property type="molecule type" value="Genomic_DNA"/>
</dbReference>
<dbReference type="Proteomes" id="UP000821865">
    <property type="component" value="Chromosome 10"/>
</dbReference>
<accession>A0ACB8DNA8</accession>
<comment type="caution">
    <text evidence="1">The sequence shown here is derived from an EMBL/GenBank/DDBJ whole genome shotgun (WGS) entry which is preliminary data.</text>
</comment>